<evidence type="ECO:0000313" key="16">
    <source>
        <dbReference type="EMBL" id="AMW35113.1"/>
    </source>
</evidence>
<feature type="binding site" evidence="13">
    <location>
        <position position="90"/>
    </location>
    <ligand>
        <name>Mg(2+)</name>
        <dbReference type="ChEBI" id="CHEBI:18420"/>
        <label>1</label>
    </ligand>
</feature>
<evidence type="ECO:0000256" key="13">
    <source>
        <dbReference type="PIRSR" id="PIRSR604385-2"/>
    </source>
</evidence>
<evidence type="ECO:0000259" key="15">
    <source>
        <dbReference type="PROSITE" id="PS51462"/>
    </source>
</evidence>
<dbReference type="Pfam" id="PF00293">
    <property type="entry name" value="NUDIX"/>
    <property type="match status" value="1"/>
</dbReference>
<dbReference type="AlphaFoldDB" id="A0A143DFP8"/>
<dbReference type="PROSITE" id="PS51462">
    <property type="entry name" value="NUDIX"/>
    <property type="match status" value="1"/>
</dbReference>
<comment type="catalytic activity">
    <reaction evidence="12">
        <text>ADP-D-ribose + H2O = D-ribose 5-phosphate + AMP + 2 H(+)</text>
        <dbReference type="Rhea" id="RHEA:10412"/>
        <dbReference type="ChEBI" id="CHEBI:15377"/>
        <dbReference type="ChEBI" id="CHEBI:15378"/>
        <dbReference type="ChEBI" id="CHEBI:57967"/>
        <dbReference type="ChEBI" id="CHEBI:78346"/>
        <dbReference type="ChEBI" id="CHEBI:456215"/>
        <dbReference type="EC" id="3.6.1.13"/>
    </reaction>
</comment>
<dbReference type="InterPro" id="IPR004385">
    <property type="entry name" value="NDP_pyrophosphatase"/>
</dbReference>
<comment type="function">
    <text evidence="8">Acts on ADP-mannose and ADP-glucose as well as ADP-ribose. Prevents glycogen biosynthesis. The reaction catalyzed by this enzyme is a limiting step of the gluconeogenic process.</text>
</comment>
<keyword evidence="7 13" id="KW-0460">Magnesium</keyword>
<dbReference type="RefSeq" id="WP_066135403.1">
    <property type="nucleotide sequence ID" value="NZ_CP014525.1"/>
</dbReference>
<feature type="binding site" evidence="13">
    <location>
        <position position="106"/>
    </location>
    <ligand>
        <name>Mg(2+)</name>
        <dbReference type="ChEBI" id="CHEBI:18420"/>
        <label>1</label>
    </ligand>
</feature>
<name>A0A143DFP8_9PROT</name>
<dbReference type="NCBIfam" id="TIGR00052">
    <property type="entry name" value="nudix-type nucleoside diphosphatase, YffH/AdpP family"/>
    <property type="match status" value="1"/>
</dbReference>
<dbReference type="PANTHER" id="PTHR11839">
    <property type="entry name" value="UDP/ADP-SUGAR PYROPHOSPHATASE"/>
    <property type="match status" value="1"/>
</dbReference>
<gene>
    <name evidence="16" type="primary">nudF</name>
    <name evidence="16" type="ORF">AY555_07925</name>
</gene>
<proteinExistence type="inferred from homology"/>
<feature type="domain" description="Nudix hydrolase" evidence="15">
    <location>
        <begin position="48"/>
        <end position="192"/>
    </location>
</feature>
<dbReference type="SUPFAM" id="SSF55811">
    <property type="entry name" value="Nudix"/>
    <property type="match status" value="1"/>
</dbReference>
<dbReference type="OrthoDB" id="5292471at2"/>
<dbReference type="GeneID" id="53317083"/>
<evidence type="ECO:0000256" key="3">
    <source>
        <dbReference type="ARBA" id="ARBA00012453"/>
    </source>
</evidence>
<evidence type="ECO:0000256" key="6">
    <source>
        <dbReference type="ARBA" id="ARBA00022801"/>
    </source>
</evidence>
<feature type="binding site" evidence="13">
    <location>
        <position position="158"/>
    </location>
    <ligand>
        <name>Mg(2+)</name>
        <dbReference type="ChEBI" id="CHEBI:18420"/>
        <label>1</label>
    </ligand>
</feature>
<feature type="binding site" evidence="13">
    <location>
        <position position="110"/>
    </location>
    <ligand>
        <name>Mg(2+)</name>
        <dbReference type="ChEBI" id="CHEBI:18420"/>
        <label>1</label>
    </ligand>
</feature>
<dbReference type="InterPro" id="IPR000086">
    <property type="entry name" value="NUDIX_hydrolase_dom"/>
</dbReference>
<dbReference type="KEGG" id="hjo:AY555_07925"/>
<evidence type="ECO:0000256" key="9">
    <source>
        <dbReference type="ARBA" id="ARBA00030162"/>
    </source>
</evidence>
<evidence type="ECO:0000256" key="11">
    <source>
        <dbReference type="ARBA" id="ARBA00033056"/>
    </source>
</evidence>
<accession>A0A143DFP8</accession>
<dbReference type="PANTHER" id="PTHR11839:SF5">
    <property type="entry name" value="ADP-RIBOSE PYROPHOSPHATASE"/>
    <property type="match status" value="1"/>
</dbReference>
<keyword evidence="6" id="KW-0378">Hydrolase</keyword>
<evidence type="ECO:0000256" key="1">
    <source>
        <dbReference type="ARBA" id="ARBA00001946"/>
    </source>
</evidence>
<keyword evidence="17" id="KW-1185">Reference proteome</keyword>
<dbReference type="EMBL" id="CP014525">
    <property type="protein sequence ID" value="AMW35113.1"/>
    <property type="molecule type" value="Genomic_DNA"/>
</dbReference>
<evidence type="ECO:0000256" key="7">
    <source>
        <dbReference type="ARBA" id="ARBA00022842"/>
    </source>
</evidence>
<evidence type="ECO:0000256" key="5">
    <source>
        <dbReference type="ARBA" id="ARBA00022723"/>
    </source>
</evidence>
<dbReference type="GO" id="GO:0006753">
    <property type="term" value="P:nucleoside phosphate metabolic process"/>
    <property type="evidence" value="ECO:0007669"/>
    <property type="project" value="TreeGrafter"/>
</dbReference>
<dbReference type="Gene3D" id="3.90.79.10">
    <property type="entry name" value="Nucleoside Triphosphate Pyrophosphohydrolase"/>
    <property type="match status" value="1"/>
</dbReference>
<comment type="similarity">
    <text evidence="2">Belongs to the Nudix hydrolase family. NudF subfamily.</text>
</comment>
<dbReference type="Proteomes" id="UP000076066">
    <property type="component" value="Chromosome"/>
</dbReference>
<reference evidence="16 17" key="1">
    <citation type="submission" date="2016-02" db="EMBL/GenBank/DDBJ databases">
        <title>Complete Genome of H5569, the type strain of the newly described species Haematospirillium jordaniae.</title>
        <authorList>
            <person name="Nicholson A.C."/>
            <person name="Humrighouse B.W."/>
            <person name="Loparov V."/>
            <person name="McQuiston J.R."/>
        </authorList>
    </citation>
    <scope>NUCLEOTIDE SEQUENCE [LARGE SCALE GENOMIC DNA]</scope>
    <source>
        <strain evidence="16 17">H5569</strain>
    </source>
</reference>
<evidence type="ECO:0000256" key="10">
    <source>
        <dbReference type="ARBA" id="ARBA00030308"/>
    </source>
</evidence>
<evidence type="ECO:0000256" key="4">
    <source>
        <dbReference type="ARBA" id="ARBA00013297"/>
    </source>
</evidence>
<dbReference type="STRING" id="1549855.AY555_07925"/>
<sequence length="205" mass="23005">MSESYPSKVEILEKEPLLRAYTKVNRYHLRHELFSGETSPVLVRDVIEHKHAIAVLLYDPRADAVVLIEQFRAPPHIAGIKNPWLLEIVAGVIEEGETLEDVCLRECTEETGLVPKGLFHIQTWFTTPGICTETISLWCGAVDSTKAVGTHGLANEGEDIRVVVHPITSIRNMLRDTTISNGTTLIALQWLLLNYQATRDKLERA</sequence>
<dbReference type="GO" id="GO:0047631">
    <property type="term" value="F:ADP-ribose diphosphatase activity"/>
    <property type="evidence" value="ECO:0007669"/>
    <property type="project" value="UniProtKB-EC"/>
</dbReference>
<feature type="short sequence motif" description="Nudix box" evidence="14">
    <location>
        <begin position="91"/>
        <end position="113"/>
    </location>
</feature>
<dbReference type="GO" id="GO:0046872">
    <property type="term" value="F:metal ion binding"/>
    <property type="evidence" value="ECO:0007669"/>
    <property type="project" value="UniProtKB-KW"/>
</dbReference>
<dbReference type="GO" id="GO:0019693">
    <property type="term" value="P:ribose phosphate metabolic process"/>
    <property type="evidence" value="ECO:0007669"/>
    <property type="project" value="TreeGrafter"/>
</dbReference>
<evidence type="ECO:0000256" key="2">
    <source>
        <dbReference type="ARBA" id="ARBA00007482"/>
    </source>
</evidence>
<evidence type="ECO:0000256" key="8">
    <source>
        <dbReference type="ARBA" id="ARBA00025164"/>
    </source>
</evidence>
<evidence type="ECO:0000313" key="17">
    <source>
        <dbReference type="Proteomes" id="UP000076066"/>
    </source>
</evidence>
<organism evidence="16 17">
    <name type="scientific">Haematospirillum jordaniae</name>
    <dbReference type="NCBI Taxonomy" id="1549855"/>
    <lineage>
        <taxon>Bacteria</taxon>
        <taxon>Pseudomonadati</taxon>
        <taxon>Pseudomonadota</taxon>
        <taxon>Alphaproteobacteria</taxon>
        <taxon>Rhodospirillales</taxon>
        <taxon>Novispirillaceae</taxon>
        <taxon>Haematospirillum</taxon>
    </lineage>
</organism>
<evidence type="ECO:0000256" key="12">
    <source>
        <dbReference type="ARBA" id="ARBA00049546"/>
    </source>
</evidence>
<dbReference type="GO" id="GO:0019144">
    <property type="term" value="F:ADP-sugar diphosphatase activity"/>
    <property type="evidence" value="ECO:0007669"/>
    <property type="project" value="TreeGrafter"/>
</dbReference>
<dbReference type="GO" id="GO:0005829">
    <property type="term" value="C:cytosol"/>
    <property type="evidence" value="ECO:0007669"/>
    <property type="project" value="TreeGrafter"/>
</dbReference>
<dbReference type="InterPro" id="IPR015797">
    <property type="entry name" value="NUDIX_hydrolase-like_dom_sf"/>
</dbReference>
<protein>
    <recommendedName>
        <fullName evidence="4">ADP-ribose pyrophosphatase</fullName>
        <ecNumber evidence="3">3.6.1.13</ecNumber>
    </recommendedName>
    <alternativeName>
        <fullName evidence="9">ADP-ribose diphosphatase</fullName>
    </alternativeName>
    <alternativeName>
        <fullName evidence="11">ADP-ribose phosphohydrolase</fullName>
    </alternativeName>
    <alternativeName>
        <fullName evidence="10">Adenosine diphosphoribose pyrophosphatase</fullName>
    </alternativeName>
</protein>
<keyword evidence="5 13" id="KW-0479">Metal-binding</keyword>
<comment type="cofactor">
    <cofactor evidence="1 13">
        <name>Mg(2+)</name>
        <dbReference type="ChEBI" id="CHEBI:18420"/>
    </cofactor>
</comment>
<evidence type="ECO:0000256" key="14">
    <source>
        <dbReference type="PIRSR" id="PIRSR604385-3"/>
    </source>
</evidence>
<dbReference type="EC" id="3.6.1.13" evidence="3"/>
<dbReference type="CDD" id="cd24155">
    <property type="entry name" value="NUDIX_ADPRase"/>
    <property type="match status" value="1"/>
</dbReference>